<gene>
    <name evidence="1" type="ORF">TAPDE_002402</name>
</gene>
<protein>
    <submittedName>
        <fullName evidence="1">Uncharacterized protein</fullName>
    </submittedName>
</protein>
<evidence type="ECO:0000313" key="1">
    <source>
        <dbReference type="EMBL" id="CCG82406.1"/>
    </source>
</evidence>
<sequence length="427" mass="47868">MAGWSWACATSTSRKLKQKETHHPEGRSCLLQVTGDPRHQMHVKRLDKSYRSNLTERERKRHPYPVNYVLQDSLATQTLNKTDFAGSKLTLADKTSAVDVVRSATNLFNSRICRLAREIEAHIDLSADCREDAGPTSFSSCNSSNSSRSSVATTKLSYRTFDDSVEGYLNLIAGTLTVIIERGTNKMLCEAVEAVIAHLSFIDTIKLSLLRPLLTTYSTNERVDLVTTNDGTFATFRCLLGHDVPSIGLFSNISTVLALENVITAPCLRSIFFCYWSCLHANLGKFKHEIAACAVLNVERRDQYVQMLRVALSKVEAQETRLSLEQFIEPSSCPDFIFDHFDTDSILSESTQYSFQSASESDTDSTSVASDPVDTKQPLTFRYLSSHSNFPKLSPDSGRPSEKKSPWNSFVKPLRRLMETKRELALF</sequence>
<organism evidence="1 2">
    <name type="scientific">Taphrina deformans (strain PYCC 5710 / ATCC 11124 / CBS 356.35 / IMI 108563 / JCM 9778 / NBRC 8474)</name>
    <name type="common">Peach leaf curl fungus</name>
    <name type="synonym">Lalaria deformans</name>
    <dbReference type="NCBI Taxonomy" id="1097556"/>
    <lineage>
        <taxon>Eukaryota</taxon>
        <taxon>Fungi</taxon>
        <taxon>Dikarya</taxon>
        <taxon>Ascomycota</taxon>
        <taxon>Taphrinomycotina</taxon>
        <taxon>Taphrinomycetes</taxon>
        <taxon>Taphrinales</taxon>
        <taxon>Taphrinaceae</taxon>
        <taxon>Taphrina</taxon>
    </lineage>
</organism>
<keyword evidence="2" id="KW-1185">Reference proteome</keyword>
<dbReference type="EMBL" id="CAHR02000083">
    <property type="protein sequence ID" value="CCG82406.1"/>
    <property type="molecule type" value="Genomic_DNA"/>
</dbReference>
<dbReference type="VEuPathDB" id="FungiDB:TAPDE_002402"/>
<evidence type="ECO:0000313" key="2">
    <source>
        <dbReference type="Proteomes" id="UP000013776"/>
    </source>
</evidence>
<comment type="caution">
    <text evidence="1">The sequence shown here is derived from an EMBL/GenBank/DDBJ whole genome shotgun (WGS) entry which is preliminary data.</text>
</comment>
<dbReference type="AlphaFoldDB" id="R4X9H7"/>
<name>R4X9H7_TAPDE</name>
<dbReference type="Proteomes" id="UP000013776">
    <property type="component" value="Unassembled WGS sequence"/>
</dbReference>
<accession>R4X9H7</accession>
<reference evidence="1 2" key="1">
    <citation type="journal article" date="2013" name="MBio">
        <title>Genome sequencing of the plant pathogen Taphrina deformans, the causal agent of peach leaf curl.</title>
        <authorList>
            <person name="Cisse O.H."/>
            <person name="Almeida J.M.G.C.F."/>
            <person name="Fonseca A."/>
            <person name="Kumar A.A."/>
            <person name="Salojaervi J."/>
            <person name="Overmyer K."/>
            <person name="Hauser P.M."/>
            <person name="Pagni M."/>
        </authorList>
    </citation>
    <scope>NUCLEOTIDE SEQUENCE [LARGE SCALE GENOMIC DNA]</scope>
    <source>
        <strain evidence="2">PYCC 5710 / ATCC 11124 / CBS 356.35 / IMI 108563 / JCM 9778 / NBRC 8474</strain>
    </source>
</reference>
<proteinExistence type="predicted"/>